<sequence length="180" mass="19441">MISGYALLEWGRCALARYSPAPPSQPSSVCGFDATSQNRPWLARQGHQTEARRISDTYLGATSFDQGALGAENRAIDSNWSSLFRGQQRQRAVFEAVMYLFLVISYFAIFTFAPTVLSTMGVSNVVAGTIALNAIAQSAPSQADYAWTRSDVDASSSARSRRASPHSSPSRPSAAIPLRS</sequence>
<evidence type="ECO:0000256" key="1">
    <source>
        <dbReference type="ARBA" id="ARBA00004370"/>
    </source>
</evidence>
<dbReference type="Proteomes" id="UP001164390">
    <property type="component" value="Chromosome"/>
</dbReference>
<protein>
    <submittedName>
        <fullName evidence="7">Sugar porter family MFS transporter</fullName>
    </submittedName>
</protein>
<evidence type="ECO:0000256" key="3">
    <source>
        <dbReference type="ARBA" id="ARBA00022989"/>
    </source>
</evidence>
<keyword evidence="2 6" id="KW-0812">Transmembrane</keyword>
<reference evidence="7" key="1">
    <citation type="submission" date="2022-01" db="EMBL/GenBank/DDBJ databases">
        <title>Nocardioidaceae gen. sp. A5X3R13.</title>
        <authorList>
            <person name="Lopez Marin M.A."/>
            <person name="Uhlik O."/>
        </authorList>
    </citation>
    <scope>NUCLEOTIDE SEQUENCE</scope>
    <source>
        <strain evidence="7">A5X3R13</strain>
    </source>
</reference>
<dbReference type="Gene3D" id="1.20.1250.20">
    <property type="entry name" value="MFS general substrate transporter like domains"/>
    <property type="match status" value="1"/>
</dbReference>
<evidence type="ECO:0000313" key="8">
    <source>
        <dbReference type="Proteomes" id="UP001164390"/>
    </source>
</evidence>
<dbReference type="EMBL" id="CP094970">
    <property type="protein sequence ID" value="UYM06347.1"/>
    <property type="molecule type" value="Genomic_DNA"/>
</dbReference>
<organism evidence="7 8">
    <name type="scientific">Solicola gregarius</name>
    <dbReference type="NCBI Taxonomy" id="2908642"/>
    <lineage>
        <taxon>Bacteria</taxon>
        <taxon>Bacillati</taxon>
        <taxon>Actinomycetota</taxon>
        <taxon>Actinomycetes</taxon>
        <taxon>Propionibacteriales</taxon>
        <taxon>Nocardioidaceae</taxon>
        <taxon>Solicola</taxon>
    </lineage>
</organism>
<evidence type="ECO:0000256" key="2">
    <source>
        <dbReference type="ARBA" id="ARBA00022692"/>
    </source>
</evidence>
<accession>A0AA46TK47</accession>
<keyword evidence="3 6" id="KW-1133">Transmembrane helix</keyword>
<dbReference type="InterPro" id="IPR005828">
    <property type="entry name" value="MFS_sugar_transport-like"/>
</dbReference>
<keyword evidence="8" id="KW-1185">Reference proteome</keyword>
<feature type="transmembrane region" description="Helical" evidence="6">
    <location>
        <begin position="92"/>
        <end position="113"/>
    </location>
</feature>
<dbReference type="Pfam" id="PF00083">
    <property type="entry name" value="Sugar_tr"/>
    <property type="match status" value="1"/>
</dbReference>
<evidence type="ECO:0000313" key="7">
    <source>
        <dbReference type="EMBL" id="UYM06347.1"/>
    </source>
</evidence>
<evidence type="ECO:0000256" key="5">
    <source>
        <dbReference type="SAM" id="MobiDB-lite"/>
    </source>
</evidence>
<gene>
    <name evidence="7" type="ORF">L0C25_04520</name>
</gene>
<proteinExistence type="predicted"/>
<name>A0AA46TK47_9ACTN</name>
<dbReference type="KEGG" id="sgrg:L0C25_04520"/>
<dbReference type="GO" id="GO:0022857">
    <property type="term" value="F:transmembrane transporter activity"/>
    <property type="evidence" value="ECO:0007669"/>
    <property type="project" value="InterPro"/>
</dbReference>
<evidence type="ECO:0000256" key="6">
    <source>
        <dbReference type="SAM" id="Phobius"/>
    </source>
</evidence>
<dbReference type="InterPro" id="IPR036259">
    <property type="entry name" value="MFS_trans_sf"/>
</dbReference>
<dbReference type="GO" id="GO:0016020">
    <property type="term" value="C:membrane"/>
    <property type="evidence" value="ECO:0007669"/>
    <property type="project" value="UniProtKB-SubCell"/>
</dbReference>
<dbReference type="RefSeq" id="WP_271635237.1">
    <property type="nucleotide sequence ID" value="NZ_CP094970.1"/>
</dbReference>
<comment type="subcellular location">
    <subcellularLocation>
        <location evidence="1">Membrane</location>
    </subcellularLocation>
</comment>
<feature type="compositionally biased region" description="Low complexity" evidence="5">
    <location>
        <begin position="165"/>
        <end position="180"/>
    </location>
</feature>
<keyword evidence="4 6" id="KW-0472">Membrane</keyword>
<feature type="region of interest" description="Disordered" evidence="5">
    <location>
        <begin position="156"/>
        <end position="180"/>
    </location>
</feature>
<evidence type="ECO:0000256" key="4">
    <source>
        <dbReference type="ARBA" id="ARBA00023136"/>
    </source>
</evidence>
<dbReference type="AlphaFoldDB" id="A0AA46TK47"/>